<name>A0A9N9NQ52_9GLOM</name>
<keyword evidence="2" id="KW-1185">Reference proteome</keyword>
<proteinExistence type="predicted"/>
<gene>
    <name evidence="1" type="ORF">DERYTH_LOCUS17109</name>
</gene>
<reference evidence="1" key="1">
    <citation type="submission" date="2021-06" db="EMBL/GenBank/DDBJ databases">
        <authorList>
            <person name="Kallberg Y."/>
            <person name="Tangrot J."/>
            <person name="Rosling A."/>
        </authorList>
    </citation>
    <scope>NUCLEOTIDE SEQUENCE</scope>
    <source>
        <strain evidence="1">MA453B</strain>
    </source>
</reference>
<organism evidence="1 2">
    <name type="scientific">Dentiscutata erythropus</name>
    <dbReference type="NCBI Taxonomy" id="1348616"/>
    <lineage>
        <taxon>Eukaryota</taxon>
        <taxon>Fungi</taxon>
        <taxon>Fungi incertae sedis</taxon>
        <taxon>Mucoromycota</taxon>
        <taxon>Glomeromycotina</taxon>
        <taxon>Glomeromycetes</taxon>
        <taxon>Diversisporales</taxon>
        <taxon>Gigasporaceae</taxon>
        <taxon>Dentiscutata</taxon>
    </lineage>
</organism>
<protein>
    <submittedName>
        <fullName evidence="1">9054_t:CDS:1</fullName>
    </submittedName>
</protein>
<dbReference type="Proteomes" id="UP000789405">
    <property type="component" value="Unassembled WGS sequence"/>
</dbReference>
<evidence type="ECO:0000313" key="2">
    <source>
        <dbReference type="Proteomes" id="UP000789405"/>
    </source>
</evidence>
<dbReference type="AlphaFoldDB" id="A0A9N9NQ52"/>
<accession>A0A9N9NQ52</accession>
<comment type="caution">
    <text evidence="1">The sequence shown here is derived from an EMBL/GenBank/DDBJ whole genome shotgun (WGS) entry which is preliminary data.</text>
</comment>
<evidence type="ECO:0000313" key="1">
    <source>
        <dbReference type="EMBL" id="CAG8753486.1"/>
    </source>
</evidence>
<sequence>MITSLVITNPTTSIVTSDKTTSEIISEITSKTTSEIISKTTNETTSETINKTTSRYRYQRSISNIASSEGDGDLTNSQTQLIFNTFKKQPYARDLAREDIADMII</sequence>
<dbReference type="EMBL" id="CAJVPY010015763">
    <property type="protein sequence ID" value="CAG8753486.1"/>
    <property type="molecule type" value="Genomic_DNA"/>
</dbReference>